<dbReference type="HOGENOM" id="CLU_243864_0_0_7"/>
<dbReference type="SUPFAM" id="SSF141072">
    <property type="entry name" value="CalX-like"/>
    <property type="match status" value="1"/>
</dbReference>
<proteinExistence type="predicted"/>
<dbReference type="PROSITE" id="PS50012">
    <property type="entry name" value="RCC1_3"/>
    <property type="match status" value="1"/>
</dbReference>
<evidence type="ECO:0000259" key="2">
    <source>
        <dbReference type="PROSITE" id="PS01180"/>
    </source>
</evidence>
<organism evidence="3 4">
    <name type="scientific">Bdellovibrio bacteriovorus str. Tiberius</name>
    <dbReference type="NCBI Taxonomy" id="1069642"/>
    <lineage>
        <taxon>Bacteria</taxon>
        <taxon>Pseudomonadati</taxon>
        <taxon>Bdellovibrionota</taxon>
        <taxon>Bdellovibrionia</taxon>
        <taxon>Bdellovibrionales</taxon>
        <taxon>Pseudobdellovibrionaceae</taxon>
        <taxon>Bdellovibrio</taxon>
    </lineage>
</organism>
<dbReference type="InterPro" id="IPR035914">
    <property type="entry name" value="Sperma_CUB_dom_sf"/>
</dbReference>
<name>K7YM17_BDEBC</name>
<accession>K7YM17</accession>
<dbReference type="PANTHER" id="PTHR45982">
    <property type="entry name" value="REGULATOR OF CHROMOSOME CONDENSATION"/>
    <property type="match status" value="1"/>
</dbReference>
<dbReference type="SUPFAM" id="SSF50985">
    <property type="entry name" value="RCC1/BLIP-II"/>
    <property type="match status" value="3"/>
</dbReference>
<dbReference type="KEGG" id="bbat:Bdt_1126"/>
<dbReference type="PANTHER" id="PTHR45982:SF1">
    <property type="entry name" value="REGULATOR OF CHROMOSOME CONDENSATION"/>
    <property type="match status" value="1"/>
</dbReference>
<dbReference type="InterPro" id="IPR038081">
    <property type="entry name" value="CalX-like_sf"/>
</dbReference>
<protein>
    <recommendedName>
        <fullName evidence="2">CUB domain-containing protein</fullName>
    </recommendedName>
</protein>
<dbReference type="InterPro" id="IPR009091">
    <property type="entry name" value="RCC1/BLIP-II"/>
</dbReference>
<dbReference type="SUPFAM" id="SSF49854">
    <property type="entry name" value="Spermadhesin, CUB domain"/>
    <property type="match status" value="1"/>
</dbReference>
<sequence>MLSSSLFLSGCNLSAKLQNLLSSEPVTAELKISEKDPYIIVNAGNVAAKTIAGTCANDGGTVEIKIDSVQQGSASCNSHSWSWTHDFSALADSSSMNLEAMEALPGGEVRTVAALILKDTVLPQLSTLNNILIPAESQAAAWNCLDPADLCQFRYIESSSPAFVFIAENFAASSGITLSTPGTRYLYVQAADKALNLSAPVQVQINVGTPRIFIGSLIKDATSNGTEDLNILAPASLPEMALFNNQTCTGAPTWESTESFIESWNLDPASEGGTAYVSVKFRTASQEESPCYHDSIQWPMYTTHTLCTTTASSQAKGRIVDSGGLAGQYQNNELCILNLTLTGPTTFYFDTFSTEGGYDWLRIYDNGIEVFNQAGELSPAPLTTTSTAVRVEFQSDISYVENGLDIRWETAGSSPAIVPVMTLNGGAPVSTNATVSVALSVPAPMSQTYLTEDPSCSAGGTWSTFASNTSWTFANAVSGPKELFVKFRDAFGSETFCSYAEVTLEVPEVSIDYPAEEDQLTNTLTMGGYCSVPNSQVQLTGTFSATTTCSVDQEWEHIFDTSGAANNSNVTITASMKENGVTVASQTKTFTITRSLTIDTPTGPFIGPTAQFIGYCNVNGATINITSPVTTTTTCSGNSWSTTLNIPGADGATINFTAQLMQNAVVQESKSATYTLSTVAPTVTISGAPSGISTLNSVSVSFAGTNVSAVRYKVGNSIDCSSSTGYTAETAAPTTQNLNISALTNGNVTLCAVGKSSVNGLWQNFSSASTATWIKDSEVVASITSTNISFEEGTTNNVVTFSLSGVKTYDVKVYYNYFGDQIYMVDHNLAPGFVTIPAGSLTASLNYDTFNNGVVQNDRNLRVFISHTDQTAVRIGTTSLVYHLIRDNDAVFKTVKKVVSMRYNHCAIYSDDRLFCWGDNYYGQLGIGHKNRVATMVEPLAGFTVQDISITEQYACAVTTTKKIKCWGYNYYGQLGIGNNTEQTLPVDVDASENYTQISTGAHGTCALTELGKVKCWGRNAWAGLGDGTTTDRYTPQLIDGTVDYTSIHKKTGTTCGITAAQEMKCWGDNSQQQIIAGSTANVLLPTVTDAGTSYLSVAGGSTLCGITTGQKLKCWGWNSNSVVGAMTGTNPVVTRTTIDSTTDYLSVSDASGYLCAITTSNDLKCWGEVRGIVSSAQTTVLNTPTLTNDGIKYSQISTSAYGACGVSLDGQIVCMGDNFNNLFEPQALFDMAQLDPNTTVANYGVGSAGACAIKSNGQAVCVGTYAGAGYSVSTPAVVDNGSDFTGGVASPSNNGSCVINGSGRMMCAGANGFGAVGNDSPDSAVQYMSVVAPSVSFAMTERETFYCGYGLSTAGKLYAWGSGSNCTSRTPATVDSATNYLTDSLAVADSLACAITTGNQLKCYGYDDGKGHLGGVSRSTPTVLDSGTLYKSVQVATYFVCGLTSTDKLKCWGSNSQGKVGNGTTTHTSVPYTVDSAEFFSKFSVGNNAVCAITTGQVLKCWGYWGDYTGNLTVTSPTVINSGVSYQEIRLGNYSALALTADGKLHYWPTGRFDQAPMAIAASTTFVSIKGHGAGYTYCAKDNSGYLWCSKSRWDGTQVSTPRYMPFRRQ</sequence>
<dbReference type="Gene3D" id="2.130.10.30">
    <property type="entry name" value="Regulator of chromosome condensation 1/beta-lactamase-inhibitor protein II"/>
    <property type="match status" value="4"/>
</dbReference>
<reference evidence="3 4" key="1">
    <citation type="journal article" date="2012" name="BMC Genomics">
        <title>Genome analysis of a simultaneously predatory and prey-independent, novel Bdellovibrio bacteriovorus from the River Tiber, supports in silico predictions of both ancient and recent lateral gene transfer from diverse bacteria.</title>
        <authorList>
            <person name="Hobley L."/>
            <person name="Lerner T.R."/>
            <person name="Williams L.E."/>
            <person name="Lambert C."/>
            <person name="Till R."/>
            <person name="Milner D.S."/>
            <person name="Basford S.M."/>
            <person name="Capeness M.J."/>
            <person name="Fenton A.K."/>
            <person name="Atterbury R.J."/>
            <person name="Harris M.A."/>
            <person name="Sockett R.E."/>
        </authorList>
    </citation>
    <scope>NUCLEOTIDE SEQUENCE [LARGE SCALE GENOMIC DNA]</scope>
    <source>
        <strain evidence="3 4">Tiberius</strain>
    </source>
</reference>
<dbReference type="InterPro" id="IPR000859">
    <property type="entry name" value="CUB_dom"/>
</dbReference>
<dbReference type="GO" id="GO:0005085">
    <property type="term" value="F:guanyl-nucleotide exchange factor activity"/>
    <property type="evidence" value="ECO:0007669"/>
    <property type="project" value="TreeGrafter"/>
</dbReference>
<dbReference type="PATRIC" id="fig|1069642.3.peg.1113"/>
<evidence type="ECO:0000313" key="3">
    <source>
        <dbReference type="EMBL" id="AFY00826.1"/>
    </source>
</evidence>
<dbReference type="STRING" id="1069642.Bdt_1126"/>
<dbReference type="EMBL" id="CP002930">
    <property type="protein sequence ID" value="AFY00826.1"/>
    <property type="molecule type" value="Genomic_DNA"/>
</dbReference>
<evidence type="ECO:0000256" key="1">
    <source>
        <dbReference type="ARBA" id="ARBA00023157"/>
    </source>
</evidence>
<feature type="domain" description="CUB" evidence="2">
    <location>
        <begin position="307"/>
        <end position="411"/>
    </location>
</feature>
<keyword evidence="1" id="KW-1015">Disulfide bond</keyword>
<dbReference type="Pfam" id="PF13540">
    <property type="entry name" value="RCC1_2"/>
    <property type="match status" value="1"/>
</dbReference>
<dbReference type="InterPro" id="IPR051553">
    <property type="entry name" value="Ran_GTPase-activating"/>
</dbReference>
<gene>
    <name evidence="3" type="ORF">Bdt_1126</name>
</gene>
<dbReference type="InterPro" id="IPR000408">
    <property type="entry name" value="Reg_chr_condens"/>
</dbReference>
<dbReference type="GO" id="GO:0005737">
    <property type="term" value="C:cytoplasm"/>
    <property type="evidence" value="ECO:0007669"/>
    <property type="project" value="TreeGrafter"/>
</dbReference>
<dbReference type="Gene3D" id="2.60.120.290">
    <property type="entry name" value="Spermadhesin, CUB domain"/>
    <property type="match status" value="1"/>
</dbReference>
<evidence type="ECO:0000313" key="4">
    <source>
        <dbReference type="Proteomes" id="UP000010074"/>
    </source>
</evidence>
<dbReference type="PROSITE" id="PS01180">
    <property type="entry name" value="CUB"/>
    <property type="match status" value="1"/>
</dbReference>
<dbReference type="Pfam" id="PF00415">
    <property type="entry name" value="RCC1"/>
    <property type="match status" value="1"/>
</dbReference>
<dbReference type="Proteomes" id="UP000010074">
    <property type="component" value="Chromosome"/>
</dbReference>